<dbReference type="RefSeq" id="WP_065308530.1">
    <property type="nucleotide sequence ID" value="NZ_LOCQ01000056.1"/>
</dbReference>
<reference evidence="3 4" key="1">
    <citation type="submission" date="2016-04" db="EMBL/GenBank/DDBJ databases">
        <title>Draft genome sequence of Janthinobacterium psychrotolerans sp. nov., isolated from freshwater sediments in Denmark.</title>
        <authorList>
            <person name="Gong X."/>
            <person name="Skrivergaard S."/>
            <person name="Korsgaard B.S."/>
            <person name="Schreiber L."/>
            <person name="Marshall I.P."/>
            <person name="Finster K."/>
            <person name="Schramm A."/>
        </authorList>
    </citation>
    <scope>NUCLEOTIDE SEQUENCE [LARGE SCALE GENOMIC DNA]</scope>
    <source>
        <strain evidence="3 4">S3-2</strain>
    </source>
</reference>
<evidence type="ECO:0000259" key="2">
    <source>
        <dbReference type="Pfam" id="PF04235"/>
    </source>
</evidence>
<dbReference type="PATRIC" id="fig|1747903.4.peg.2374"/>
<protein>
    <recommendedName>
        <fullName evidence="2">DUF418 domain-containing protein</fullName>
    </recommendedName>
</protein>
<comment type="caution">
    <text evidence="3">The sequence shown here is derived from an EMBL/GenBank/DDBJ whole genome shotgun (WGS) entry which is preliminary data.</text>
</comment>
<feature type="domain" description="DUF418" evidence="2">
    <location>
        <begin position="228"/>
        <end position="389"/>
    </location>
</feature>
<organism evidence="3 4">
    <name type="scientific">Janthinobacterium psychrotolerans</name>
    <dbReference type="NCBI Taxonomy" id="1747903"/>
    <lineage>
        <taxon>Bacteria</taxon>
        <taxon>Pseudomonadati</taxon>
        <taxon>Pseudomonadota</taxon>
        <taxon>Betaproteobacteria</taxon>
        <taxon>Burkholderiales</taxon>
        <taxon>Oxalobacteraceae</taxon>
        <taxon>Janthinobacterium</taxon>
    </lineage>
</organism>
<dbReference type="Pfam" id="PF04235">
    <property type="entry name" value="DUF418"/>
    <property type="match status" value="1"/>
</dbReference>
<keyword evidence="4" id="KW-1185">Reference proteome</keyword>
<feature type="transmembrane region" description="Helical" evidence="1">
    <location>
        <begin position="12"/>
        <end position="32"/>
    </location>
</feature>
<feature type="transmembrane region" description="Helical" evidence="1">
    <location>
        <begin position="102"/>
        <end position="119"/>
    </location>
</feature>
<evidence type="ECO:0000313" key="4">
    <source>
        <dbReference type="Proteomes" id="UP000092713"/>
    </source>
</evidence>
<accession>A0A1A7C266</accession>
<dbReference type="PANTHER" id="PTHR30590:SF2">
    <property type="entry name" value="INNER MEMBRANE PROTEIN"/>
    <property type="match status" value="1"/>
</dbReference>
<dbReference type="EMBL" id="LOCQ01000056">
    <property type="protein sequence ID" value="OBV38815.1"/>
    <property type="molecule type" value="Genomic_DNA"/>
</dbReference>
<dbReference type="InterPro" id="IPR052529">
    <property type="entry name" value="Bact_Transport_Assoc"/>
</dbReference>
<dbReference type="InterPro" id="IPR007349">
    <property type="entry name" value="DUF418"/>
</dbReference>
<feature type="transmembrane region" description="Helical" evidence="1">
    <location>
        <begin position="207"/>
        <end position="230"/>
    </location>
</feature>
<keyword evidence="1" id="KW-0812">Transmembrane</keyword>
<gene>
    <name evidence="3" type="ORF">ASR47_1007131</name>
</gene>
<dbReference type="OrthoDB" id="9807744at2"/>
<dbReference type="AlphaFoldDB" id="A0A1A7C266"/>
<dbReference type="Proteomes" id="UP000092713">
    <property type="component" value="Unassembled WGS sequence"/>
</dbReference>
<evidence type="ECO:0000256" key="1">
    <source>
        <dbReference type="SAM" id="Phobius"/>
    </source>
</evidence>
<name>A0A1A7C266_9BURK</name>
<feature type="transmembrane region" description="Helical" evidence="1">
    <location>
        <begin position="146"/>
        <end position="164"/>
    </location>
</feature>
<feature type="transmembrane region" description="Helical" evidence="1">
    <location>
        <begin position="284"/>
        <end position="312"/>
    </location>
</feature>
<dbReference type="STRING" id="1747903.ASR47_1007131"/>
<feature type="transmembrane region" description="Helical" evidence="1">
    <location>
        <begin position="52"/>
        <end position="81"/>
    </location>
</feature>
<feature type="transmembrane region" description="Helical" evidence="1">
    <location>
        <begin position="354"/>
        <end position="376"/>
    </location>
</feature>
<proteinExistence type="predicted"/>
<keyword evidence="1" id="KW-0472">Membrane</keyword>
<evidence type="ECO:0000313" key="3">
    <source>
        <dbReference type="EMBL" id="OBV38815.1"/>
    </source>
</evidence>
<feature type="transmembrane region" description="Helical" evidence="1">
    <location>
        <begin position="242"/>
        <end position="264"/>
    </location>
</feature>
<sequence length="390" mass="43059">MTARPGRLGQLDVLRGMAVFGILLVNLWGFAWGTLSLRYGVLPATAPWRDQAAIFMVAAFAEFKFYPIFAFLFGAGFALQTRSLRQQLGSWPAAQAAYKRRLRWLLLIGLLHGCLIWSGDVLSSYALAGMLILPLAASRLARIRNLAWLLAGGFLLFMALLYPLSPGITAADTTRQLQEFAGRYTTYTQGGLLDVAALRLRDYGMQMLFVIVMLPHIIVLFSLGILSVRLGWLTEPGRHRQVWQRVCAVGIGLGLPFNLLAATAMLRQTIDPYQTQWNNMLFELLLYAGGPLLAAGYVACLMLAGPAIMAALARWLAPVGRMALSNYLSQSLLGTFLLQGWGLGWGDVLRPIELLGLAGLIMAGQVVLSRCWLAYFRQGPIEALWRRLAR</sequence>
<keyword evidence="1" id="KW-1133">Transmembrane helix</keyword>
<dbReference type="PANTHER" id="PTHR30590">
    <property type="entry name" value="INNER MEMBRANE PROTEIN"/>
    <property type="match status" value="1"/>
</dbReference>